<sequence>MIAYIKKPFVLVIAIYCSGILMAQTSDDQFRMPLKTVLTEIEQRYGIKMQYGEEMVKDKWVNYARWRYRPDAETTLSNILSPLDMAVNKTGDKRYKLKYFEYHRLTPEEGKARLDYLASHYSNAQQWEQRRDSLKKCMWEALQLSPLPPAPTGKPIIVSKRSMDGYSIENIAFEVLPGLYIAGSLYRPLKVKSKIPIVLCPDGHWAQHRYRADCQLRCATLARMGCMAISYDLFAWGESLLQFKSEDHRRALAMTVQALGTIRILDYLLTLKEADSSRVAISGGSGGGSHTMLITALDNRIKLSVPVVMLSSYHSGGCPCESGMPIHLCGGGTANPEIAAMAAPRPQLVISDGKDWTDQVPQTEFPYLQKMYGYYGKTDQVENVHLPEEGHDFGVNKRQLLYLFIAKHFKLDIASQLDAAGKVDESKVTIEPETALLVFGPKGEHLPANAIKGFEQLKAMFIHQFQDCSSKPDKRCNKNEQLRRLPDN</sequence>
<dbReference type="Pfam" id="PF22244">
    <property type="entry name" value="GCE_fung"/>
    <property type="match status" value="1"/>
</dbReference>
<proteinExistence type="predicted"/>
<name>A0A3B7MHV2_9BACT</name>
<dbReference type="PANTHER" id="PTHR22946">
    <property type="entry name" value="DIENELACTONE HYDROLASE DOMAIN-CONTAINING PROTEIN-RELATED"/>
    <property type="match status" value="1"/>
</dbReference>
<dbReference type="InterPro" id="IPR029058">
    <property type="entry name" value="AB_hydrolase_fold"/>
</dbReference>
<dbReference type="InterPro" id="IPR050261">
    <property type="entry name" value="FrsA_esterase"/>
</dbReference>
<dbReference type="GO" id="GO:0052689">
    <property type="term" value="F:carboxylic ester hydrolase activity"/>
    <property type="evidence" value="ECO:0007669"/>
    <property type="project" value="UniProtKB-KW"/>
</dbReference>
<dbReference type="OrthoDB" id="3668964at2"/>
<organism evidence="5 6">
    <name type="scientific">Paraflavitalea soli</name>
    <dbReference type="NCBI Taxonomy" id="2315862"/>
    <lineage>
        <taxon>Bacteria</taxon>
        <taxon>Pseudomonadati</taxon>
        <taxon>Bacteroidota</taxon>
        <taxon>Chitinophagia</taxon>
        <taxon>Chitinophagales</taxon>
        <taxon>Chitinophagaceae</taxon>
        <taxon>Paraflavitalea</taxon>
    </lineage>
</organism>
<protein>
    <submittedName>
        <fullName evidence="5">Acetylxylan esterase</fullName>
    </submittedName>
</protein>
<dbReference type="SUPFAM" id="SSF53474">
    <property type="entry name" value="alpha/beta-Hydrolases"/>
    <property type="match status" value="1"/>
</dbReference>
<keyword evidence="3" id="KW-0378">Hydrolase</keyword>
<evidence type="ECO:0000313" key="6">
    <source>
        <dbReference type="Proteomes" id="UP000263900"/>
    </source>
</evidence>
<keyword evidence="1" id="KW-0719">Serine esterase</keyword>
<dbReference type="ESTHER" id="9bact-a0a3b7mhv2">
    <property type="family name" value="Pectin_methylesterase"/>
</dbReference>
<gene>
    <name evidence="5" type="ORF">D3H65_07220</name>
</gene>
<feature type="domain" description="4-O-methyl-glucuronoyl methylesterase-like" evidence="4">
    <location>
        <begin position="249"/>
        <end position="307"/>
    </location>
</feature>
<dbReference type="AlphaFoldDB" id="A0A3B7MHV2"/>
<dbReference type="InterPro" id="IPR054579">
    <property type="entry name" value="GCE-like_dom"/>
</dbReference>
<accession>A0A3B7MHV2</accession>
<evidence type="ECO:0000256" key="3">
    <source>
        <dbReference type="ARBA" id="ARBA00022801"/>
    </source>
</evidence>
<keyword evidence="2" id="KW-0732">Signal</keyword>
<dbReference type="EMBL" id="CP032157">
    <property type="protein sequence ID" value="AXY73778.1"/>
    <property type="molecule type" value="Genomic_DNA"/>
</dbReference>
<dbReference type="Gene3D" id="3.40.50.1820">
    <property type="entry name" value="alpha/beta hydrolase"/>
    <property type="match status" value="1"/>
</dbReference>
<evidence type="ECO:0000256" key="1">
    <source>
        <dbReference type="ARBA" id="ARBA00022487"/>
    </source>
</evidence>
<dbReference type="Proteomes" id="UP000263900">
    <property type="component" value="Chromosome"/>
</dbReference>
<dbReference type="RefSeq" id="WP_119049613.1">
    <property type="nucleotide sequence ID" value="NZ_CP032157.1"/>
</dbReference>
<keyword evidence="6" id="KW-1185">Reference proteome</keyword>
<evidence type="ECO:0000256" key="2">
    <source>
        <dbReference type="ARBA" id="ARBA00022729"/>
    </source>
</evidence>
<reference evidence="5 6" key="1">
    <citation type="submission" date="2018-09" db="EMBL/GenBank/DDBJ databases">
        <title>Genome sequencing of strain 6GH32-13.</title>
        <authorList>
            <person name="Weon H.-Y."/>
            <person name="Heo J."/>
            <person name="Kwon S.-W."/>
        </authorList>
    </citation>
    <scope>NUCLEOTIDE SEQUENCE [LARGE SCALE GENOMIC DNA]</scope>
    <source>
        <strain evidence="5 6">5GH32-13</strain>
    </source>
</reference>
<dbReference type="KEGG" id="pseg:D3H65_07220"/>
<evidence type="ECO:0000259" key="4">
    <source>
        <dbReference type="Pfam" id="PF22244"/>
    </source>
</evidence>
<dbReference type="PANTHER" id="PTHR22946:SF8">
    <property type="entry name" value="ACETYL XYLAN ESTERASE DOMAIN-CONTAINING PROTEIN"/>
    <property type="match status" value="1"/>
</dbReference>
<evidence type="ECO:0000313" key="5">
    <source>
        <dbReference type="EMBL" id="AXY73778.1"/>
    </source>
</evidence>